<feature type="domain" description="Response regulatory" evidence="7">
    <location>
        <begin position="3"/>
        <end position="119"/>
    </location>
</feature>
<evidence type="ECO:0000256" key="2">
    <source>
        <dbReference type="ARBA" id="ARBA00023015"/>
    </source>
</evidence>
<comment type="caution">
    <text evidence="8">The sequence shown here is derived from an EMBL/GenBank/DDBJ whole genome shotgun (WGS) entry which is preliminary data.</text>
</comment>
<proteinExistence type="predicted"/>
<dbReference type="Pfam" id="PF00196">
    <property type="entry name" value="GerE"/>
    <property type="match status" value="1"/>
</dbReference>
<evidence type="ECO:0000259" key="6">
    <source>
        <dbReference type="PROSITE" id="PS50043"/>
    </source>
</evidence>
<keyword evidence="1 5" id="KW-0597">Phosphoprotein</keyword>
<dbReference type="PRINTS" id="PR00038">
    <property type="entry name" value="HTHLUXR"/>
</dbReference>
<keyword evidence="4" id="KW-0804">Transcription</keyword>
<evidence type="ECO:0000256" key="1">
    <source>
        <dbReference type="ARBA" id="ARBA00022553"/>
    </source>
</evidence>
<evidence type="ECO:0000256" key="4">
    <source>
        <dbReference type="ARBA" id="ARBA00023163"/>
    </source>
</evidence>
<dbReference type="RefSeq" id="WP_232187908.1">
    <property type="nucleotide sequence ID" value="NZ_JAIOAP010000015.1"/>
</dbReference>
<dbReference type="Gene3D" id="3.40.50.2300">
    <property type="match status" value="1"/>
</dbReference>
<dbReference type="CDD" id="cd17535">
    <property type="entry name" value="REC_NarL-like"/>
    <property type="match status" value="1"/>
</dbReference>
<dbReference type="InterPro" id="IPR058245">
    <property type="entry name" value="NreC/VraR/RcsB-like_REC"/>
</dbReference>
<reference evidence="8 9" key="1">
    <citation type="journal article" date="2023" name="Genome Announc.">
        <title>Pan-Genome Analyses of the Genus Cohnella and Proposal of the Novel Species Cohnella silvisoli sp. nov., Isolated from Forest Soil.</title>
        <authorList>
            <person name="Wang C."/>
            <person name="Mao L."/>
            <person name="Bao G."/>
            <person name="Zhu H."/>
        </authorList>
    </citation>
    <scope>NUCLEOTIDE SEQUENCE [LARGE SCALE GENOMIC DNA]</scope>
    <source>
        <strain evidence="8 9">NL03-T5-1</strain>
    </source>
</reference>
<name>A0ABV1L049_9BACL</name>
<dbReference type="PROSITE" id="PS50110">
    <property type="entry name" value="RESPONSE_REGULATORY"/>
    <property type="match status" value="1"/>
</dbReference>
<keyword evidence="3" id="KW-0238">DNA-binding</keyword>
<dbReference type="InterPro" id="IPR016032">
    <property type="entry name" value="Sig_transdc_resp-reg_C-effctor"/>
</dbReference>
<dbReference type="EMBL" id="JASKHM010000016">
    <property type="protein sequence ID" value="MEQ4485705.1"/>
    <property type="molecule type" value="Genomic_DNA"/>
</dbReference>
<dbReference type="InterPro" id="IPR011006">
    <property type="entry name" value="CheY-like_superfamily"/>
</dbReference>
<keyword evidence="2" id="KW-0805">Transcription regulation</keyword>
<evidence type="ECO:0000313" key="8">
    <source>
        <dbReference type="EMBL" id="MEQ4485705.1"/>
    </source>
</evidence>
<protein>
    <submittedName>
        <fullName evidence="8">Response regulator transcription factor</fullName>
    </submittedName>
</protein>
<dbReference type="PANTHER" id="PTHR43214:SF43">
    <property type="entry name" value="TWO-COMPONENT RESPONSE REGULATOR"/>
    <property type="match status" value="1"/>
</dbReference>
<dbReference type="InterPro" id="IPR000792">
    <property type="entry name" value="Tscrpt_reg_LuxR_C"/>
</dbReference>
<dbReference type="Proteomes" id="UP001493487">
    <property type="component" value="Unassembled WGS sequence"/>
</dbReference>
<feature type="domain" description="HTH luxR-type" evidence="6">
    <location>
        <begin position="157"/>
        <end position="222"/>
    </location>
</feature>
<evidence type="ECO:0000259" key="7">
    <source>
        <dbReference type="PROSITE" id="PS50110"/>
    </source>
</evidence>
<evidence type="ECO:0000313" key="9">
    <source>
        <dbReference type="Proteomes" id="UP001493487"/>
    </source>
</evidence>
<dbReference type="SUPFAM" id="SSF52172">
    <property type="entry name" value="CheY-like"/>
    <property type="match status" value="1"/>
</dbReference>
<dbReference type="InterPro" id="IPR001789">
    <property type="entry name" value="Sig_transdc_resp-reg_receiver"/>
</dbReference>
<accession>A0ABV1L049</accession>
<dbReference type="SUPFAM" id="SSF46894">
    <property type="entry name" value="C-terminal effector domain of the bipartite response regulators"/>
    <property type="match status" value="1"/>
</dbReference>
<dbReference type="InterPro" id="IPR039420">
    <property type="entry name" value="WalR-like"/>
</dbReference>
<dbReference type="CDD" id="cd06170">
    <property type="entry name" value="LuxR_C_like"/>
    <property type="match status" value="1"/>
</dbReference>
<dbReference type="Pfam" id="PF00072">
    <property type="entry name" value="Response_reg"/>
    <property type="match status" value="1"/>
</dbReference>
<dbReference type="SMART" id="SM00421">
    <property type="entry name" value="HTH_LUXR"/>
    <property type="match status" value="1"/>
</dbReference>
<evidence type="ECO:0000256" key="5">
    <source>
        <dbReference type="PROSITE-ProRule" id="PRU00169"/>
    </source>
</evidence>
<dbReference type="PANTHER" id="PTHR43214">
    <property type="entry name" value="TWO-COMPONENT RESPONSE REGULATOR"/>
    <property type="match status" value="1"/>
</dbReference>
<feature type="modified residue" description="4-aspartylphosphate" evidence="5">
    <location>
        <position position="54"/>
    </location>
</feature>
<keyword evidence="9" id="KW-1185">Reference proteome</keyword>
<dbReference type="PROSITE" id="PS50043">
    <property type="entry name" value="HTH_LUXR_2"/>
    <property type="match status" value="1"/>
</dbReference>
<sequence>MIRIVIADDQRLMRDGLQTMIQLTEGMEVVGLAENGRRAIELVKEHQPNLVLMDIQMPDLDGIAATKHIRQHYSQTRILILTTYAEDDYIIEALVSGASGFLLKDLPGETIISSIRDTMDGTLLMPNAVAARLASRLNFLSATTPLAPAHSDFNGKDDFEHFNFTDREKKIIELMVVGKGNREIANDLFISEGTMRNYISTIYNKIGVNDRLKAITLLREWLNQGR</sequence>
<evidence type="ECO:0000256" key="3">
    <source>
        <dbReference type="ARBA" id="ARBA00023125"/>
    </source>
</evidence>
<gene>
    <name evidence="8" type="ORF">QJS35_25280</name>
</gene>
<dbReference type="SMART" id="SM00448">
    <property type="entry name" value="REC"/>
    <property type="match status" value="1"/>
</dbReference>
<organism evidence="8 9">
    <name type="scientific">Cohnella silvisoli</name>
    <dbReference type="NCBI Taxonomy" id="2873699"/>
    <lineage>
        <taxon>Bacteria</taxon>
        <taxon>Bacillati</taxon>
        <taxon>Bacillota</taxon>
        <taxon>Bacilli</taxon>
        <taxon>Bacillales</taxon>
        <taxon>Paenibacillaceae</taxon>
        <taxon>Cohnella</taxon>
    </lineage>
</organism>